<name>A0AAN6MX71_9PEZI</name>
<proteinExistence type="predicted"/>
<feature type="domain" description="Heterokaryon incompatibility" evidence="1">
    <location>
        <begin position="25"/>
        <end position="114"/>
    </location>
</feature>
<accession>A0AAN6MX71</accession>
<organism evidence="3 4">
    <name type="scientific">Diplogelasinospora grovesii</name>
    <dbReference type="NCBI Taxonomy" id="303347"/>
    <lineage>
        <taxon>Eukaryota</taxon>
        <taxon>Fungi</taxon>
        <taxon>Dikarya</taxon>
        <taxon>Ascomycota</taxon>
        <taxon>Pezizomycotina</taxon>
        <taxon>Sordariomycetes</taxon>
        <taxon>Sordariomycetidae</taxon>
        <taxon>Sordariales</taxon>
        <taxon>Diplogelasinosporaceae</taxon>
        <taxon>Diplogelasinospora</taxon>
    </lineage>
</organism>
<dbReference type="InterPro" id="IPR010730">
    <property type="entry name" value="HET"/>
</dbReference>
<dbReference type="EMBL" id="MU853948">
    <property type="protein sequence ID" value="KAK3934989.1"/>
    <property type="molecule type" value="Genomic_DNA"/>
</dbReference>
<evidence type="ECO:0000259" key="1">
    <source>
        <dbReference type="Pfam" id="PF06985"/>
    </source>
</evidence>
<evidence type="ECO:0000313" key="4">
    <source>
        <dbReference type="Proteomes" id="UP001303473"/>
    </source>
</evidence>
<dbReference type="InterPro" id="IPR029498">
    <property type="entry name" value="HeLo_dom"/>
</dbReference>
<protein>
    <submittedName>
        <fullName evidence="3">Heterokaryon incompatibility protein-domain-containing protein</fullName>
    </submittedName>
</protein>
<feature type="domain" description="Prion-inhibition and propagation HeLo" evidence="2">
    <location>
        <begin position="295"/>
        <end position="383"/>
    </location>
</feature>
<comment type="caution">
    <text evidence="3">The sequence shown here is derived from an EMBL/GenBank/DDBJ whole genome shotgun (WGS) entry which is preliminary data.</text>
</comment>
<dbReference type="AlphaFoldDB" id="A0AAN6MX71"/>
<evidence type="ECO:0000259" key="2">
    <source>
        <dbReference type="Pfam" id="PF14479"/>
    </source>
</evidence>
<dbReference type="Gene3D" id="1.20.120.1020">
    <property type="entry name" value="Prion-inhibition and propagation, HeLo domain"/>
    <property type="match status" value="1"/>
</dbReference>
<dbReference type="InterPro" id="IPR038305">
    <property type="entry name" value="HeLo_sf"/>
</dbReference>
<evidence type="ECO:0000313" key="3">
    <source>
        <dbReference type="EMBL" id="KAK3934989.1"/>
    </source>
</evidence>
<gene>
    <name evidence="3" type="ORF">QBC46DRAFT_413445</name>
</gene>
<keyword evidence="4" id="KW-1185">Reference proteome</keyword>
<dbReference type="PANTHER" id="PTHR10622:SF11">
    <property type="entry name" value="HET-DOMAIN-CONTAINING PROTEIN"/>
    <property type="match status" value="1"/>
</dbReference>
<dbReference type="Pfam" id="PF14479">
    <property type="entry name" value="HeLo"/>
    <property type="match status" value="1"/>
</dbReference>
<dbReference type="Proteomes" id="UP001303473">
    <property type="component" value="Unassembled WGS sequence"/>
</dbReference>
<dbReference type="Pfam" id="PF06985">
    <property type="entry name" value="HET"/>
    <property type="match status" value="1"/>
</dbReference>
<dbReference type="PANTHER" id="PTHR10622">
    <property type="entry name" value="HET DOMAIN-CONTAINING PROTEIN"/>
    <property type="match status" value="1"/>
</dbReference>
<reference evidence="4" key="1">
    <citation type="journal article" date="2023" name="Mol. Phylogenet. Evol.">
        <title>Genome-scale phylogeny and comparative genomics of the fungal order Sordariales.</title>
        <authorList>
            <person name="Hensen N."/>
            <person name="Bonometti L."/>
            <person name="Westerberg I."/>
            <person name="Brannstrom I.O."/>
            <person name="Guillou S."/>
            <person name="Cros-Aarteil S."/>
            <person name="Calhoun S."/>
            <person name="Haridas S."/>
            <person name="Kuo A."/>
            <person name="Mondo S."/>
            <person name="Pangilinan J."/>
            <person name="Riley R."/>
            <person name="LaButti K."/>
            <person name="Andreopoulos B."/>
            <person name="Lipzen A."/>
            <person name="Chen C."/>
            <person name="Yan M."/>
            <person name="Daum C."/>
            <person name="Ng V."/>
            <person name="Clum A."/>
            <person name="Steindorff A."/>
            <person name="Ohm R.A."/>
            <person name="Martin F."/>
            <person name="Silar P."/>
            <person name="Natvig D.O."/>
            <person name="Lalanne C."/>
            <person name="Gautier V."/>
            <person name="Ament-Velasquez S.L."/>
            <person name="Kruys A."/>
            <person name="Hutchinson M.I."/>
            <person name="Powell A.J."/>
            <person name="Barry K."/>
            <person name="Miller A.N."/>
            <person name="Grigoriev I.V."/>
            <person name="Debuchy R."/>
            <person name="Gladieux P."/>
            <person name="Hiltunen Thoren M."/>
            <person name="Johannesson H."/>
        </authorList>
    </citation>
    <scope>NUCLEOTIDE SEQUENCE [LARGE SCALE GENOMIC DNA]</scope>
    <source>
        <strain evidence="4">CBS 340.73</strain>
    </source>
</reference>
<sequence>MRLLTLEKDGKLSLTKDLHEDTAPYAILSHTWGKDEEEVTFEDVMKYRGQDKAGFRKIRFCGEQTARDGLQYFWVDTCCIDKPNITEFTEAIISMYRWYKNAHRCYVYLSDVSTMEQASSGAWEAAFRKSRWFTRGWTLQELIAPRMVKFFSSECQRLGDKNSLERQLHEITGIPVEALRGAPPAEFSIEERMKWGKGRQTKREEDQAYSLQGIFDICMPPWYGEGKERAFRRLLTEISNLSSNVCGTLSSGGSAEDDKMPTREPFPAVPLRGSRQFIPAQANTTEPGLERRAGAAVGLVRVFAACLEALDQFVVYRDFGSDAYHLETRFEAEKLRFERWGEAVGFQQGRFFDGNDSALEDPQTRLTVEQLLSNIEQICNKADDAFQDPKLGTYGLLRSQAGPH</sequence>